<organism evidence="11 12">
    <name type="scientific">Lacrimispora algidixylanolytica</name>
    <dbReference type="NCBI Taxonomy" id="94868"/>
    <lineage>
        <taxon>Bacteria</taxon>
        <taxon>Bacillati</taxon>
        <taxon>Bacillota</taxon>
        <taxon>Clostridia</taxon>
        <taxon>Lachnospirales</taxon>
        <taxon>Lachnospiraceae</taxon>
        <taxon>Lacrimispora</taxon>
    </lineage>
</organism>
<dbReference type="OrthoDB" id="9798522at2"/>
<dbReference type="GO" id="GO:0003684">
    <property type="term" value="F:damaged DNA binding"/>
    <property type="evidence" value="ECO:0007669"/>
    <property type="project" value="InterPro"/>
</dbReference>
<keyword evidence="7" id="KW-0511">Multifunctional enzyme</keyword>
<dbReference type="GO" id="GO:0008534">
    <property type="term" value="F:oxidized purine nucleobase lesion DNA N-glycosylase activity"/>
    <property type="evidence" value="ECO:0007669"/>
    <property type="project" value="InterPro"/>
</dbReference>
<proteinExistence type="inferred from homology"/>
<sequence>MYRIQINHMDLDQIARSGQCFRFERKEGPLDIFSIAAAGNYVEAVKEEDSFLFSCEEEEFHRFWAGYFDLEADYGGYKSHVDSEDAYLKEAVKWGWGVRILKQDLWEILITFLISQNNNITRIRNSVKKLCSQFGEEKQGKGLTLLADGSFMEEERIYHTFPSPQALKAAGSIGLSSMSLGYRDKYILSVAEFASEPEGNAWLMELLEADYNKAHEMLLKQYGIGKKVADCVCLFGLHHVGAFPIDTHVKQILESHYPQGFPLERYHGYAGILQQYMFYYKLNHVQTKESVPSL</sequence>
<evidence type="ECO:0000256" key="5">
    <source>
        <dbReference type="ARBA" id="ARBA00023204"/>
    </source>
</evidence>
<dbReference type="InterPro" id="IPR023170">
    <property type="entry name" value="HhH_base_excis_C"/>
</dbReference>
<dbReference type="Proteomes" id="UP000284277">
    <property type="component" value="Unassembled WGS sequence"/>
</dbReference>
<dbReference type="EMBL" id="MCIA01000010">
    <property type="protein sequence ID" value="RKD32672.1"/>
    <property type="molecule type" value="Genomic_DNA"/>
</dbReference>
<evidence type="ECO:0000256" key="8">
    <source>
        <dbReference type="ARBA" id="ARBA00023295"/>
    </source>
</evidence>
<dbReference type="GO" id="GO:0006284">
    <property type="term" value="P:base-excision repair"/>
    <property type="evidence" value="ECO:0007669"/>
    <property type="project" value="InterPro"/>
</dbReference>
<evidence type="ECO:0000256" key="7">
    <source>
        <dbReference type="ARBA" id="ARBA00023268"/>
    </source>
</evidence>
<feature type="domain" description="HhH-GPD" evidence="10">
    <location>
        <begin position="114"/>
        <end position="282"/>
    </location>
</feature>
<evidence type="ECO:0000256" key="3">
    <source>
        <dbReference type="ARBA" id="ARBA00022763"/>
    </source>
</evidence>
<dbReference type="InterPro" id="IPR012904">
    <property type="entry name" value="OGG_N"/>
</dbReference>
<keyword evidence="6" id="KW-0456">Lyase</keyword>
<keyword evidence="3" id="KW-0227">DNA damage</keyword>
<evidence type="ECO:0000256" key="1">
    <source>
        <dbReference type="ARBA" id="ARBA00010679"/>
    </source>
</evidence>
<dbReference type="CDD" id="cd00056">
    <property type="entry name" value="ENDO3c"/>
    <property type="match status" value="1"/>
</dbReference>
<dbReference type="InterPro" id="IPR011257">
    <property type="entry name" value="DNA_glycosylase"/>
</dbReference>
<evidence type="ECO:0000313" key="12">
    <source>
        <dbReference type="Proteomes" id="UP000284277"/>
    </source>
</evidence>
<dbReference type="SUPFAM" id="SSF48150">
    <property type="entry name" value="DNA-glycosylase"/>
    <property type="match status" value="1"/>
</dbReference>
<dbReference type="Gene3D" id="1.10.1670.10">
    <property type="entry name" value="Helix-hairpin-Helix base-excision DNA repair enzymes (C-terminal)"/>
    <property type="match status" value="1"/>
</dbReference>
<dbReference type="PANTHER" id="PTHR10242:SF2">
    <property type="entry name" value="N-GLYCOSYLASE_DNA LYASE"/>
    <property type="match status" value="1"/>
</dbReference>
<dbReference type="EC" id="4.2.99.18" evidence="2"/>
<dbReference type="Pfam" id="PF07934">
    <property type="entry name" value="OGG_N"/>
    <property type="match status" value="1"/>
</dbReference>
<evidence type="ECO:0000256" key="9">
    <source>
        <dbReference type="ARBA" id="ARBA00044632"/>
    </source>
</evidence>
<dbReference type="InterPro" id="IPR003265">
    <property type="entry name" value="HhH-GPD_domain"/>
</dbReference>
<evidence type="ECO:0000256" key="4">
    <source>
        <dbReference type="ARBA" id="ARBA00022801"/>
    </source>
</evidence>
<keyword evidence="12" id="KW-1185">Reference proteome</keyword>
<comment type="caution">
    <text evidence="11">The sequence shown here is derived from an EMBL/GenBank/DDBJ whole genome shotgun (WGS) entry which is preliminary data.</text>
</comment>
<dbReference type="Gene3D" id="1.10.340.30">
    <property type="entry name" value="Hypothetical protein, domain 2"/>
    <property type="match status" value="1"/>
</dbReference>
<dbReference type="RefSeq" id="WP_120196379.1">
    <property type="nucleotide sequence ID" value="NZ_MCIA01000010.1"/>
</dbReference>
<dbReference type="GO" id="GO:0006289">
    <property type="term" value="P:nucleotide-excision repair"/>
    <property type="evidence" value="ECO:0007669"/>
    <property type="project" value="InterPro"/>
</dbReference>
<dbReference type="SUPFAM" id="SSF55945">
    <property type="entry name" value="TATA-box binding protein-like"/>
    <property type="match status" value="1"/>
</dbReference>
<keyword evidence="5" id="KW-0234">DNA repair</keyword>
<evidence type="ECO:0000259" key="10">
    <source>
        <dbReference type="SMART" id="SM00478"/>
    </source>
</evidence>
<dbReference type="Gene3D" id="3.30.310.260">
    <property type="match status" value="1"/>
</dbReference>
<evidence type="ECO:0000313" key="11">
    <source>
        <dbReference type="EMBL" id="RKD32672.1"/>
    </source>
</evidence>
<dbReference type="GO" id="GO:0140078">
    <property type="term" value="F:class I DNA-(apurinic or apyrimidinic site) endonuclease activity"/>
    <property type="evidence" value="ECO:0007669"/>
    <property type="project" value="UniProtKB-EC"/>
</dbReference>
<comment type="catalytic activity">
    <reaction evidence="9">
        <text>2'-deoxyribonucleotide-(2'-deoxyribose 5'-phosphate)-2'-deoxyribonucleotide-DNA = a 3'-end 2'-deoxyribonucleotide-(2,3-dehydro-2,3-deoxyribose 5'-phosphate)-DNA + a 5'-end 5'-phospho-2'-deoxyribonucleoside-DNA + H(+)</text>
        <dbReference type="Rhea" id="RHEA:66592"/>
        <dbReference type="Rhea" id="RHEA-COMP:13180"/>
        <dbReference type="Rhea" id="RHEA-COMP:16897"/>
        <dbReference type="Rhea" id="RHEA-COMP:17067"/>
        <dbReference type="ChEBI" id="CHEBI:15378"/>
        <dbReference type="ChEBI" id="CHEBI:136412"/>
        <dbReference type="ChEBI" id="CHEBI:157695"/>
        <dbReference type="ChEBI" id="CHEBI:167181"/>
        <dbReference type="EC" id="4.2.99.18"/>
    </reaction>
</comment>
<dbReference type="AlphaFoldDB" id="A0A419T5E2"/>
<evidence type="ECO:0000256" key="2">
    <source>
        <dbReference type="ARBA" id="ARBA00012720"/>
    </source>
</evidence>
<reference evidence="11 12" key="1">
    <citation type="submission" date="2016-08" db="EMBL/GenBank/DDBJ databases">
        <title>A new outlook on sporulation: Clostridium algidixylanolyticum.</title>
        <authorList>
            <person name="Poppleton D.I."/>
            <person name="Gribaldo S."/>
        </authorList>
    </citation>
    <scope>NUCLEOTIDE SEQUENCE [LARGE SCALE GENOMIC DNA]</scope>
    <source>
        <strain evidence="11 12">SPL73</strain>
    </source>
</reference>
<evidence type="ECO:0000256" key="6">
    <source>
        <dbReference type="ARBA" id="ARBA00023239"/>
    </source>
</evidence>
<accession>A0A419T5E2</accession>
<gene>
    <name evidence="11" type="ORF">BET01_17345</name>
</gene>
<dbReference type="InterPro" id="IPR052054">
    <property type="entry name" value="Oxidative_DNA_repair_enzyme"/>
</dbReference>
<protein>
    <recommendedName>
        <fullName evidence="2">DNA-(apurinic or apyrimidinic site) lyase</fullName>
        <ecNumber evidence="2">4.2.99.18</ecNumber>
    </recommendedName>
</protein>
<dbReference type="SMART" id="SM00478">
    <property type="entry name" value="ENDO3c"/>
    <property type="match status" value="1"/>
</dbReference>
<keyword evidence="8" id="KW-0326">Glycosidase</keyword>
<keyword evidence="4" id="KW-0378">Hydrolase</keyword>
<name>A0A419T5E2_9FIRM</name>
<dbReference type="PANTHER" id="PTHR10242">
    <property type="entry name" value="8-OXOGUANINE DNA GLYCOSYLASE"/>
    <property type="match status" value="1"/>
</dbReference>
<comment type="similarity">
    <text evidence="1">Belongs to the type-1 OGG1 family.</text>
</comment>